<feature type="signal peptide" evidence="1">
    <location>
        <begin position="1"/>
        <end position="23"/>
    </location>
</feature>
<dbReference type="EMBL" id="JACHIV010000001">
    <property type="protein sequence ID" value="MBB5069103.1"/>
    <property type="molecule type" value="Genomic_DNA"/>
</dbReference>
<dbReference type="PANTHER" id="PTHR43143">
    <property type="entry name" value="METALLOPHOSPHOESTERASE, CALCINEURIN SUPERFAMILY"/>
    <property type="match status" value="1"/>
</dbReference>
<feature type="domain" description="Calcineurin-like phosphoesterase" evidence="2">
    <location>
        <begin position="53"/>
        <end position="237"/>
    </location>
</feature>
<gene>
    <name evidence="3" type="ORF">BJ969_002191</name>
</gene>
<dbReference type="Gene3D" id="3.60.21.10">
    <property type="match status" value="1"/>
</dbReference>
<evidence type="ECO:0000313" key="3">
    <source>
        <dbReference type="EMBL" id="MBB5069103.1"/>
    </source>
</evidence>
<dbReference type="InterPro" id="IPR029052">
    <property type="entry name" value="Metallo-depent_PP-like"/>
</dbReference>
<name>A0A840NFR7_9PSEU</name>
<reference evidence="3 4" key="1">
    <citation type="submission" date="2020-08" db="EMBL/GenBank/DDBJ databases">
        <title>Sequencing the genomes of 1000 actinobacteria strains.</title>
        <authorList>
            <person name="Klenk H.-P."/>
        </authorList>
    </citation>
    <scope>NUCLEOTIDE SEQUENCE [LARGE SCALE GENOMIC DNA]</scope>
    <source>
        <strain evidence="3 4">DSM 45582</strain>
    </source>
</reference>
<dbReference type="SUPFAM" id="SSF56300">
    <property type="entry name" value="Metallo-dependent phosphatases"/>
    <property type="match status" value="1"/>
</dbReference>
<protein>
    <submittedName>
        <fullName evidence="3">3',5'-cyclic AMP phosphodiesterase CpdA</fullName>
    </submittedName>
</protein>
<keyword evidence="1" id="KW-0732">Signal</keyword>
<sequence>MKPDRRLLFALAATSLTAATAIAAPSALAGPSARANELPDPATYDAAIAWLPDTQYYSESHPEHFDAQTRWLVDNAAERKIGYATHTGDIVDDSDDEDQWNNADASMKTLDDAKFPYGVVEGNHDVEGLYGDYFGDERFAGSPVRGESYENNRQHYDLVDVAGKQVMMLSLTWDMQEEDFAWAEKVLAEHPDTPVIISVHAYLNTDGSYSEQGQDIFDRVVEPHRNVKAVLCGHNHGATHNVQETADGRKVPEILADYQSAPEGGLGYLRLLQFDIDAGKMIVDTYSPSKDDSDYFDGEDDFTVDVDLNTTK</sequence>
<accession>A0A840NFR7</accession>
<dbReference type="InterPro" id="IPR004843">
    <property type="entry name" value="Calcineurin-like_PHP"/>
</dbReference>
<dbReference type="RefSeq" id="WP_184478835.1">
    <property type="nucleotide sequence ID" value="NZ_JACHIV010000001.1"/>
</dbReference>
<dbReference type="PANTHER" id="PTHR43143:SF5">
    <property type="entry name" value="SECRETED PROTEIN"/>
    <property type="match status" value="1"/>
</dbReference>
<organism evidence="3 4">
    <name type="scientific">Saccharopolyspora gloriosae</name>
    <dbReference type="NCBI Taxonomy" id="455344"/>
    <lineage>
        <taxon>Bacteria</taxon>
        <taxon>Bacillati</taxon>
        <taxon>Actinomycetota</taxon>
        <taxon>Actinomycetes</taxon>
        <taxon>Pseudonocardiales</taxon>
        <taxon>Pseudonocardiaceae</taxon>
        <taxon>Saccharopolyspora</taxon>
    </lineage>
</organism>
<keyword evidence="4" id="KW-1185">Reference proteome</keyword>
<dbReference type="AlphaFoldDB" id="A0A840NFR7"/>
<dbReference type="InterPro" id="IPR051918">
    <property type="entry name" value="STPP_CPPED1"/>
</dbReference>
<comment type="caution">
    <text evidence="3">The sequence shown here is derived from an EMBL/GenBank/DDBJ whole genome shotgun (WGS) entry which is preliminary data.</text>
</comment>
<evidence type="ECO:0000313" key="4">
    <source>
        <dbReference type="Proteomes" id="UP000580474"/>
    </source>
</evidence>
<dbReference type="InterPro" id="IPR006311">
    <property type="entry name" value="TAT_signal"/>
</dbReference>
<evidence type="ECO:0000259" key="2">
    <source>
        <dbReference type="Pfam" id="PF00149"/>
    </source>
</evidence>
<dbReference type="PROSITE" id="PS51318">
    <property type="entry name" value="TAT"/>
    <property type="match status" value="1"/>
</dbReference>
<dbReference type="Pfam" id="PF00149">
    <property type="entry name" value="Metallophos"/>
    <property type="match status" value="1"/>
</dbReference>
<proteinExistence type="predicted"/>
<feature type="chain" id="PRO_5032791829" evidence="1">
    <location>
        <begin position="24"/>
        <end position="312"/>
    </location>
</feature>
<evidence type="ECO:0000256" key="1">
    <source>
        <dbReference type="SAM" id="SignalP"/>
    </source>
</evidence>
<dbReference type="GO" id="GO:0016787">
    <property type="term" value="F:hydrolase activity"/>
    <property type="evidence" value="ECO:0007669"/>
    <property type="project" value="InterPro"/>
</dbReference>
<dbReference type="Proteomes" id="UP000580474">
    <property type="component" value="Unassembled WGS sequence"/>
</dbReference>